<gene>
    <name evidence="1" type="ORF">SDC9_210143</name>
</gene>
<dbReference type="AlphaFoldDB" id="A0A645JG13"/>
<evidence type="ECO:0000313" key="1">
    <source>
        <dbReference type="EMBL" id="MPN62396.1"/>
    </source>
</evidence>
<reference evidence="1" key="1">
    <citation type="submission" date="2019-08" db="EMBL/GenBank/DDBJ databases">
        <authorList>
            <person name="Kucharzyk K."/>
            <person name="Murdoch R.W."/>
            <person name="Higgins S."/>
            <person name="Loffler F."/>
        </authorList>
    </citation>
    <scope>NUCLEOTIDE SEQUENCE</scope>
</reference>
<organism evidence="1">
    <name type="scientific">bioreactor metagenome</name>
    <dbReference type="NCBI Taxonomy" id="1076179"/>
    <lineage>
        <taxon>unclassified sequences</taxon>
        <taxon>metagenomes</taxon>
        <taxon>ecological metagenomes</taxon>
    </lineage>
</organism>
<protein>
    <submittedName>
        <fullName evidence="1">Uncharacterized protein</fullName>
    </submittedName>
</protein>
<dbReference type="EMBL" id="VSSQ01140334">
    <property type="protein sequence ID" value="MPN62396.1"/>
    <property type="molecule type" value="Genomic_DNA"/>
</dbReference>
<comment type="caution">
    <text evidence="1">The sequence shown here is derived from an EMBL/GenBank/DDBJ whole genome shotgun (WGS) entry which is preliminary data.</text>
</comment>
<accession>A0A645JG13</accession>
<sequence length="62" mass="6068">MTGTPGQASCASVKPASISALVRLTVAKTDGGEVKAGIAQGVNQIGCFSAQKASIFSIGAKS</sequence>
<name>A0A645JG13_9ZZZZ</name>
<proteinExistence type="predicted"/>